<protein>
    <submittedName>
        <fullName evidence="5">Nucleotidyl transferase</fullName>
    </submittedName>
</protein>
<evidence type="ECO:0000259" key="3">
    <source>
        <dbReference type="Pfam" id="PF00483"/>
    </source>
</evidence>
<dbReference type="OrthoDB" id="15372at2157"/>
<gene>
    <name evidence="5" type="ORF">P186_0685</name>
</gene>
<dbReference type="RefSeq" id="WP_014287963.1">
    <property type="nucleotide sequence ID" value="NC_016645.1"/>
</dbReference>
<comment type="similarity">
    <text evidence="1">Belongs to the transferase hexapeptide repeat family.</text>
</comment>
<dbReference type="SUPFAM" id="SSF53448">
    <property type="entry name" value="Nucleotide-diphospho-sugar transferases"/>
    <property type="match status" value="1"/>
</dbReference>
<dbReference type="InterPro" id="IPR005835">
    <property type="entry name" value="NTP_transferase_dom"/>
</dbReference>
<accession>G7VI43</accession>
<dbReference type="PANTHER" id="PTHR22572">
    <property type="entry name" value="SUGAR-1-PHOSPHATE GUANYL TRANSFERASE"/>
    <property type="match status" value="1"/>
</dbReference>
<dbReference type="Pfam" id="PF25087">
    <property type="entry name" value="GMPPB_C"/>
    <property type="match status" value="1"/>
</dbReference>
<dbReference type="Gene3D" id="2.160.10.10">
    <property type="entry name" value="Hexapeptide repeat proteins"/>
    <property type="match status" value="1"/>
</dbReference>
<dbReference type="Pfam" id="PF00483">
    <property type="entry name" value="NTP_transferase"/>
    <property type="match status" value="1"/>
</dbReference>
<feature type="domain" description="Mannose-1-phosphate guanyltransferase C-terminal" evidence="4">
    <location>
        <begin position="248"/>
        <end position="356"/>
    </location>
</feature>
<dbReference type="InterPro" id="IPR018357">
    <property type="entry name" value="Hexapep_transf_CS"/>
</dbReference>
<feature type="domain" description="Nucleotidyl transferase" evidence="3">
    <location>
        <begin position="5"/>
        <end position="233"/>
    </location>
</feature>
<keyword evidence="6" id="KW-1185">Reference proteome</keyword>
<proteinExistence type="inferred from homology"/>
<dbReference type="PROSITE" id="PS00101">
    <property type="entry name" value="HEXAPEP_TRANSFERASES"/>
    <property type="match status" value="1"/>
</dbReference>
<dbReference type="KEGG" id="pyr:P186_0685"/>
<dbReference type="HOGENOM" id="CLU_029499_0_2_2"/>
<evidence type="ECO:0000259" key="4">
    <source>
        <dbReference type="Pfam" id="PF25087"/>
    </source>
</evidence>
<dbReference type="Gene3D" id="3.90.550.10">
    <property type="entry name" value="Spore Coat Polysaccharide Biosynthesis Protein SpsA, Chain A"/>
    <property type="match status" value="1"/>
</dbReference>
<keyword evidence="2 5" id="KW-0808">Transferase</keyword>
<evidence type="ECO:0000256" key="1">
    <source>
        <dbReference type="ARBA" id="ARBA00007274"/>
    </source>
</evidence>
<dbReference type="InterPro" id="IPR056729">
    <property type="entry name" value="GMPPB_C"/>
</dbReference>
<sequence length="358" mass="38477">MAECGIILAGGFATRLRPLSYTKPKPLFPVLGRPVIDWVIERVAEVAEPVVSARYLSYVIRNHVGARWGGRVRVVEEDRPLGDGGAVVNVVRSLGLRGPLIVANGDVFTDLSVRGLWEFHKKSGGAVTIALVEVPQEEVGRFGIAVVDDGGRIRRFVEKPREPVGSNLANAGFYVFEPEAVAEFPDVNAGEVKIAKHIIPRLMEKFDVYGYVHRGLWFDIGTHSDYLRANFAALDKCGCAKELPGVKIIPPVYIGEGASVGAGSVLGPYVVVGSGSRLGPGVRVRESVLMDGVVAEAGAYVARSIVGEGVVLGRWTRVVEAVVADGVYVRDEVYIGRGASVGPNREVEQDVRDGEILP</sequence>
<dbReference type="CDD" id="cd04181">
    <property type="entry name" value="NTP_transferase"/>
    <property type="match status" value="1"/>
</dbReference>
<evidence type="ECO:0000256" key="2">
    <source>
        <dbReference type="ARBA" id="ARBA00022679"/>
    </source>
</evidence>
<organism evidence="5 6">
    <name type="scientific">Pyrobaculum ferrireducens</name>
    <dbReference type="NCBI Taxonomy" id="1104324"/>
    <lineage>
        <taxon>Archaea</taxon>
        <taxon>Thermoproteota</taxon>
        <taxon>Thermoprotei</taxon>
        <taxon>Thermoproteales</taxon>
        <taxon>Thermoproteaceae</taxon>
        <taxon>Pyrobaculum</taxon>
    </lineage>
</organism>
<dbReference type="BioCyc" id="PSP1104324:GJSN-673-MONOMER"/>
<reference evidence="5 6" key="1">
    <citation type="journal article" date="2012" name="J. Bacteriol.">
        <title>Complete genome sequence of strain 1860, a crenarchaeon of the genus pyrobaculum able to grow with various electron acceptors.</title>
        <authorList>
            <person name="Mardanov A.V."/>
            <person name="Gumerov V.M."/>
            <person name="Slobodkina G.B."/>
            <person name="Beletsky A.V."/>
            <person name="Bonch-Osmolovskaya E.A."/>
            <person name="Ravin N.V."/>
            <person name="Skryabin K.G."/>
        </authorList>
    </citation>
    <scope>NUCLEOTIDE SEQUENCE [LARGE SCALE GENOMIC DNA]</scope>
    <source>
        <strain evidence="5 6">1860</strain>
    </source>
</reference>
<dbReference type="EMBL" id="CP003098">
    <property type="protein sequence ID" value="AET32135.1"/>
    <property type="molecule type" value="Genomic_DNA"/>
</dbReference>
<dbReference type="STRING" id="1104324.P186_0685"/>
<dbReference type="InterPro" id="IPR011004">
    <property type="entry name" value="Trimer_LpxA-like_sf"/>
</dbReference>
<dbReference type="GeneID" id="11594949"/>
<dbReference type="eggNOG" id="arCOG00666">
    <property type="taxonomic scope" value="Archaea"/>
</dbReference>
<dbReference type="SUPFAM" id="SSF51161">
    <property type="entry name" value="Trimeric LpxA-like enzymes"/>
    <property type="match status" value="1"/>
</dbReference>
<dbReference type="InterPro" id="IPR050486">
    <property type="entry name" value="Mannose-1P_guanyltransferase"/>
</dbReference>
<evidence type="ECO:0000313" key="5">
    <source>
        <dbReference type="EMBL" id="AET32135.1"/>
    </source>
</evidence>
<name>G7VI43_9CREN</name>
<dbReference type="GO" id="GO:0016740">
    <property type="term" value="F:transferase activity"/>
    <property type="evidence" value="ECO:0007669"/>
    <property type="project" value="UniProtKB-KW"/>
</dbReference>
<evidence type="ECO:0000313" key="6">
    <source>
        <dbReference type="Proteomes" id="UP000005867"/>
    </source>
</evidence>
<dbReference type="Proteomes" id="UP000005867">
    <property type="component" value="Chromosome"/>
</dbReference>
<dbReference type="AlphaFoldDB" id="G7VI43"/>
<dbReference type="InterPro" id="IPR029044">
    <property type="entry name" value="Nucleotide-diphossugar_trans"/>
</dbReference>